<feature type="compositionally biased region" description="Low complexity" evidence="1">
    <location>
        <begin position="1563"/>
        <end position="1578"/>
    </location>
</feature>
<feature type="region of interest" description="Disordered" evidence="1">
    <location>
        <begin position="949"/>
        <end position="985"/>
    </location>
</feature>
<feature type="region of interest" description="Disordered" evidence="1">
    <location>
        <begin position="780"/>
        <end position="932"/>
    </location>
</feature>
<accession>A0A8T0CXA7</accession>
<dbReference type="EMBL" id="MU089518">
    <property type="protein sequence ID" value="KAF7852223.1"/>
    <property type="molecule type" value="Genomic_DNA"/>
</dbReference>
<feature type="transmembrane region" description="Helical" evidence="2">
    <location>
        <begin position="21"/>
        <end position="39"/>
    </location>
</feature>
<dbReference type="PANTHER" id="PTHR33870:SF4">
    <property type="entry name" value="CARDIOMYOPATHY-ASSOCIATED PROTEIN"/>
    <property type="match status" value="1"/>
</dbReference>
<feature type="compositionally biased region" description="Acidic residues" evidence="1">
    <location>
        <begin position="309"/>
        <end position="334"/>
    </location>
</feature>
<feature type="region of interest" description="Disordered" evidence="1">
    <location>
        <begin position="738"/>
        <end position="764"/>
    </location>
</feature>
<feature type="compositionally biased region" description="Basic and acidic residues" evidence="1">
    <location>
        <begin position="335"/>
        <end position="344"/>
    </location>
</feature>
<dbReference type="EMBL" id="MU089518">
    <property type="protein sequence ID" value="KAF7852222.1"/>
    <property type="molecule type" value="Genomic_DNA"/>
</dbReference>
<keyword evidence="2" id="KW-0812">Transmembrane</keyword>
<sequence>MGTRVKIRRFVIMSVKTCYRSVCNHPFLVGMLCFLFFMYRSFPFLFSLLVSASPVLVCTAVLLGTLLSFGQPNIPEIEKEERITHDVAPLKAGVVHSETVITHNKDCVMERFVGTEREVADRAVQEVGSPDGKTSIVEEDDGLLETSRLINDGSQENQGEKQVYEEAAKGFHDMEQENDACVHDEKSDVDGHEDGGHQYTLIQEEEFHTLERENGGMARDSTDAHLESRLGSKWKERDEEEDEDEMSEGSDSDHSESSSPDASMADIMPMLDELHPLLDVEAPQPAHLPLHDSDVASQHSSKSENGILESDEDNKNEEGDDENDGEEEEEEEEESQRGKEDESKSVITWTEDDQKNLMDLGTSELERNQRLENLIARRRARKNLRTMTEKNLIDFDSDDLPFNVPPIATMRRNPFDGPDDSSYNVGLPPIPGSAPSIMLARRNPFDIPYEPNEEKPDLKGDSFQQEFETFHQRDTFYRRHESFSLGPSNLGVPKQEKQDSKLRPYFVPEQFASVGTSFHPMERQSSEVSVTDSKVSSVPDTESLSSNADHDDKRVSEHDSSQETEGISNVDQASLLVEHGSQTSEDVDSHDIEDVEENVIHREEIAIILGNVDGQHELESNLPETGEPTDSLHSNVNETQQKVEAAEEEYSSGSSSSFFSEVNETVADVKQEELVTSMDDPGEEPSLAHGHQVEDLDFTFMAKAQDVNPHKEPVYDSSPPAVEKYLSFKSISSDVLGDVSEMSSTPESVRSACVDKESEGPGEMLKEEPNYEEMFAAASQVHAENDDELSYKEVAENAEENTCKGEQPMNDELGGKGESLVPRTASERVSTGPSLPSWSESMGEDRIREHDSHNEHSHLMSSSSDTESPNWIQQSEGERQDSEQVEIRLSFRDGPSEAVSPFKDDSVHHEQLQVNSGAASETSNTNGQHLSEHVDMEISLIQQVTFDDLHSSTPDEQPTSPANETVSVIHEYSSSTEPERMKEHSFDKEDITQYVENQVHSSTSDAVKDAGASLDVEAKAVSHGSTYDQPSEDKLSLETQQSCSDKTIQPPINDPNGEEELSPTVAEPVVEIVSPSGIDAKEMCDVEEKTLTDSSTLTHDFTSNPDETLEYVSPTGAAESRDVDAHDTVIGSHGQVMTYSEQLAESFESHVSGESMHEEVDDIKEIDEEFLRELDNVGDFRVKEADDDFLSSKLLPGEASLGTYDSESTFKDQEPEERSLKSPVVEARSIEDVTLTFRKLHEGGDLVEPILPCPIVNEQSINDSNIEDENNSDLQIDEAGSLQETHINTEHISEEFEEGQLNIHKSKPAEADEGSSTEVVESDNVESGVSETKSVSFDEPTTSKEIESNPSLPVLEVKSLDDIAMAFRQLDEGANVEEVIVPSSIGVQEDVDGSEHRGGMNSGLHVVEARSLDDILVIMNRTSEDNQEVMGKDMHYEDTKVNSMKRTESQSVEFSAQETQTVTVDKSVGLDEIESSLSSPVHEERSVDVAMQVKQSDEGKDVEEVVHLHSTSNQQGVGKSKLNSGLELEKSSSDVDHITEKQNSGDVQRGLPEDIHSEEKSTVAEAVTEVSTETTESSKTQTGVQETPAIHLEKTKDSFDGPSDLASVSPRDKKVKHSKSSSSSSSGSSSSSSDSDQS</sequence>
<feature type="region of interest" description="Disordered" evidence="1">
    <location>
        <begin position="1201"/>
        <end position="1222"/>
    </location>
</feature>
<feature type="compositionally biased region" description="Polar residues" evidence="1">
    <location>
        <begin position="526"/>
        <end position="547"/>
    </location>
</feature>
<evidence type="ECO:0000313" key="4">
    <source>
        <dbReference type="Proteomes" id="UP000806378"/>
    </source>
</evidence>
<feature type="region of interest" description="Disordered" evidence="1">
    <location>
        <begin position="1021"/>
        <end position="1062"/>
    </location>
</feature>
<keyword evidence="2" id="KW-1133">Transmembrane helix</keyword>
<feature type="compositionally biased region" description="Low complexity" evidence="1">
    <location>
        <begin position="1620"/>
        <end position="1638"/>
    </location>
</feature>
<feature type="compositionally biased region" description="Basic and acidic residues" evidence="1">
    <location>
        <begin position="753"/>
        <end position="764"/>
    </location>
</feature>
<dbReference type="OrthoDB" id="1908091at2759"/>
<keyword evidence="4" id="KW-1185">Reference proteome</keyword>
<feature type="compositionally biased region" description="Basic and acidic residues" evidence="1">
    <location>
        <begin position="1495"/>
        <end position="1507"/>
    </location>
</feature>
<feature type="compositionally biased region" description="Polar residues" evidence="1">
    <location>
        <begin position="912"/>
        <end position="929"/>
    </location>
</feature>
<dbReference type="Gramene" id="rna-gnl|WGS:JABURB|Cocit.L5370.2">
    <property type="protein sequence ID" value="cds-KAF7852223.1"/>
    <property type="gene ID" value="gene-BT93_L5370"/>
</dbReference>
<feature type="region of interest" description="Disordered" evidence="1">
    <location>
        <begin position="1492"/>
        <end position="1638"/>
    </location>
</feature>
<evidence type="ECO:0000256" key="2">
    <source>
        <dbReference type="SAM" id="Phobius"/>
    </source>
</evidence>
<feature type="region of interest" description="Disordered" evidence="1">
    <location>
        <begin position="410"/>
        <end position="591"/>
    </location>
</feature>
<feature type="compositionally biased region" description="Polar residues" evidence="1">
    <location>
        <begin position="295"/>
        <end position="304"/>
    </location>
</feature>
<reference evidence="3" key="1">
    <citation type="submission" date="2020-05" db="EMBL/GenBank/DDBJ databases">
        <title>WGS assembly of Corymbia citriodora subspecies variegata.</title>
        <authorList>
            <person name="Barry K."/>
            <person name="Hundley H."/>
            <person name="Shu S."/>
            <person name="Jenkins J."/>
            <person name="Grimwood J."/>
            <person name="Baten A."/>
        </authorList>
    </citation>
    <scope>NUCLEOTIDE SEQUENCE</scope>
    <source>
        <strain evidence="3">CV2-018</strain>
    </source>
</reference>
<feature type="compositionally biased region" description="Acidic residues" evidence="1">
    <location>
        <begin position="1311"/>
        <end position="1324"/>
    </location>
</feature>
<feature type="compositionally biased region" description="Basic and acidic residues" evidence="1">
    <location>
        <begin position="876"/>
        <end position="895"/>
    </location>
</feature>
<feature type="compositionally biased region" description="Basic and acidic residues" evidence="1">
    <location>
        <begin position="468"/>
        <end position="482"/>
    </location>
</feature>
<feature type="compositionally biased region" description="Basic and acidic residues" evidence="1">
    <location>
        <begin position="215"/>
        <end position="237"/>
    </location>
</feature>
<feature type="compositionally biased region" description="Acidic residues" evidence="1">
    <location>
        <begin position="238"/>
        <end position="250"/>
    </location>
</feature>
<feature type="compositionally biased region" description="Polar residues" evidence="1">
    <location>
        <begin position="949"/>
        <end position="976"/>
    </location>
</feature>
<feature type="compositionally biased region" description="Basic and acidic residues" evidence="1">
    <location>
        <begin position="1551"/>
        <end position="1562"/>
    </location>
</feature>
<feature type="compositionally biased region" description="Basic and acidic residues" evidence="1">
    <location>
        <begin position="1527"/>
        <end position="1540"/>
    </location>
</feature>
<feature type="compositionally biased region" description="Basic and acidic residues" evidence="1">
    <location>
        <begin position="843"/>
        <end position="858"/>
    </location>
</feature>
<feature type="compositionally biased region" description="Polar residues" evidence="1">
    <location>
        <begin position="563"/>
        <end position="572"/>
    </location>
</feature>
<gene>
    <name evidence="3" type="ORF">BT93_L5370</name>
</gene>
<proteinExistence type="predicted"/>
<feature type="compositionally biased region" description="Polar residues" evidence="1">
    <location>
        <begin position="859"/>
        <end position="875"/>
    </location>
</feature>
<feature type="region of interest" description="Disordered" evidence="1">
    <location>
        <begin position="639"/>
        <end position="663"/>
    </location>
</feature>
<feature type="compositionally biased region" description="Basic and acidic residues" evidence="1">
    <location>
        <begin position="1208"/>
        <end position="1220"/>
    </location>
</feature>
<feature type="compositionally biased region" description="Polar residues" evidence="1">
    <location>
        <begin position="1037"/>
        <end position="1047"/>
    </location>
</feature>
<dbReference type="Proteomes" id="UP000806378">
    <property type="component" value="Unassembled WGS sequence"/>
</dbReference>
<protein>
    <submittedName>
        <fullName evidence="3">Uncharacterized protein</fullName>
    </submittedName>
</protein>
<name>A0A8T0CXA7_CORYI</name>
<feature type="compositionally biased region" description="Basic and acidic residues" evidence="1">
    <location>
        <begin position="548"/>
        <end position="561"/>
    </location>
</feature>
<feature type="region of interest" description="Disordered" evidence="1">
    <location>
        <begin position="215"/>
        <end position="365"/>
    </location>
</feature>
<comment type="caution">
    <text evidence="3">The sequence shown here is derived from an EMBL/GenBank/DDBJ whole genome shotgun (WGS) entry which is preliminary data.</text>
</comment>
<evidence type="ECO:0000313" key="3">
    <source>
        <dbReference type="EMBL" id="KAF7852223.1"/>
    </source>
</evidence>
<organism evidence="3 4">
    <name type="scientific">Corymbia citriodora subsp. variegata</name>
    <dbReference type="NCBI Taxonomy" id="360336"/>
    <lineage>
        <taxon>Eukaryota</taxon>
        <taxon>Viridiplantae</taxon>
        <taxon>Streptophyta</taxon>
        <taxon>Embryophyta</taxon>
        <taxon>Tracheophyta</taxon>
        <taxon>Spermatophyta</taxon>
        <taxon>Magnoliopsida</taxon>
        <taxon>eudicotyledons</taxon>
        <taxon>Gunneridae</taxon>
        <taxon>Pentapetalae</taxon>
        <taxon>rosids</taxon>
        <taxon>malvids</taxon>
        <taxon>Myrtales</taxon>
        <taxon>Myrtaceae</taxon>
        <taxon>Myrtoideae</taxon>
        <taxon>Eucalypteae</taxon>
        <taxon>Corymbia</taxon>
    </lineage>
</organism>
<feature type="compositionally biased region" description="Low complexity" evidence="1">
    <location>
        <begin position="651"/>
        <end position="661"/>
    </location>
</feature>
<dbReference type="PANTHER" id="PTHR33870">
    <property type="entry name" value="CARDIOMYOPATHY-ASSOCIATED PROTEIN"/>
    <property type="match status" value="1"/>
</dbReference>
<feature type="compositionally biased region" description="Polar residues" evidence="1">
    <location>
        <begin position="1325"/>
        <end position="1335"/>
    </location>
</feature>
<keyword evidence="2" id="KW-0472">Membrane</keyword>
<dbReference type="Gramene" id="rna-gnl|WGS:JABURB|Cocit.L5370.1">
    <property type="protein sequence ID" value="cds-KAF7852222.1"/>
    <property type="gene ID" value="gene-BT93_L5370"/>
</dbReference>
<feature type="compositionally biased region" description="Basic and acidic residues" evidence="1">
    <location>
        <begin position="902"/>
        <end position="911"/>
    </location>
</feature>
<feature type="compositionally biased region" description="Polar residues" evidence="1">
    <location>
        <begin position="827"/>
        <end position="840"/>
    </location>
</feature>
<feature type="region of interest" description="Disordered" evidence="1">
    <location>
        <begin position="1307"/>
        <end position="1347"/>
    </location>
</feature>
<evidence type="ECO:0000256" key="1">
    <source>
        <dbReference type="SAM" id="MobiDB-lite"/>
    </source>
</evidence>
<feature type="compositionally biased region" description="Polar residues" evidence="1">
    <location>
        <begin position="1509"/>
        <end position="1523"/>
    </location>
</feature>